<dbReference type="RefSeq" id="XP_028876430.1">
    <property type="nucleotide sequence ID" value="XM_029018956.1"/>
</dbReference>
<dbReference type="PANTHER" id="PTHR21385:SF0">
    <property type="entry name" value="RE51073P"/>
    <property type="match status" value="1"/>
</dbReference>
<dbReference type="AlphaFoldDB" id="A0A1J4MN02"/>
<dbReference type="GeneID" id="39978735"/>
<proteinExistence type="predicted"/>
<dbReference type="PANTHER" id="PTHR21385">
    <property type="entry name" value="ZINC FINGER PROTEIN-RELATED"/>
    <property type="match status" value="1"/>
</dbReference>
<dbReference type="EMBL" id="LRBP01000001">
    <property type="protein sequence ID" value="OII75423.1"/>
    <property type="molecule type" value="Genomic_DNA"/>
</dbReference>
<sequence>MAYSKILLIISFVILILHQVLCDQNCSRPISRRVSHSIRQLLKNERGISKYLRPECAFNQENHIFNHEESIKIVYPTGERQCGFCGEIFQEEKTYDQHMEKFHSHPQSGEFFCAEKLCTIFGQCGEPARLHACKSVMKRGDILEFCQKTVRSCFSENHKDSKFIGINLSQKLCNKERILEVNGCVEKVQQNRFSLSKLFFQHFSKVLLIFIMLTTFFLSYKMNEYLNKVK</sequence>
<evidence type="ECO:0000313" key="5">
    <source>
        <dbReference type="EMBL" id="OII75423.1"/>
    </source>
</evidence>
<feature type="transmembrane region" description="Helical" evidence="2">
    <location>
        <begin position="199"/>
        <end position="220"/>
    </location>
</feature>
<feature type="signal peptide" evidence="3">
    <location>
        <begin position="1"/>
        <end position="22"/>
    </location>
</feature>
<keyword evidence="2" id="KW-0812">Transmembrane</keyword>
<dbReference type="PROSITE" id="PS50157">
    <property type="entry name" value="ZINC_FINGER_C2H2_2"/>
    <property type="match status" value="1"/>
</dbReference>
<feature type="domain" description="C2H2-type" evidence="4">
    <location>
        <begin position="80"/>
        <end position="108"/>
    </location>
</feature>
<comment type="caution">
    <text evidence="5">The sequence shown here is derived from an EMBL/GenBank/DDBJ whole genome shotgun (WGS) entry which is preliminary data.</text>
</comment>
<organism evidence="5 6">
    <name type="scientific">Cryptosporidium ubiquitum</name>
    <dbReference type="NCBI Taxonomy" id="857276"/>
    <lineage>
        <taxon>Eukaryota</taxon>
        <taxon>Sar</taxon>
        <taxon>Alveolata</taxon>
        <taxon>Apicomplexa</taxon>
        <taxon>Conoidasida</taxon>
        <taxon>Coccidia</taxon>
        <taxon>Eucoccidiorida</taxon>
        <taxon>Eimeriorina</taxon>
        <taxon>Cryptosporidiidae</taxon>
        <taxon>Cryptosporidium</taxon>
    </lineage>
</organism>
<evidence type="ECO:0000256" key="3">
    <source>
        <dbReference type="SAM" id="SignalP"/>
    </source>
</evidence>
<keyword evidence="2" id="KW-0472">Membrane</keyword>
<gene>
    <name evidence="5" type="ORF">cubi_01944</name>
</gene>
<dbReference type="PROSITE" id="PS00028">
    <property type="entry name" value="ZINC_FINGER_C2H2_1"/>
    <property type="match status" value="1"/>
</dbReference>
<name>A0A1J4MN02_9CRYT</name>
<feature type="chain" id="PRO_5012904714" description="C2H2-type domain-containing protein" evidence="3">
    <location>
        <begin position="23"/>
        <end position="230"/>
    </location>
</feature>
<evidence type="ECO:0000256" key="1">
    <source>
        <dbReference type="PROSITE-ProRule" id="PRU00042"/>
    </source>
</evidence>
<evidence type="ECO:0000259" key="4">
    <source>
        <dbReference type="PROSITE" id="PS50157"/>
    </source>
</evidence>
<dbReference type="OrthoDB" id="4507at2759"/>
<dbReference type="InterPro" id="IPR013087">
    <property type="entry name" value="Znf_C2H2_type"/>
</dbReference>
<reference evidence="5 6" key="1">
    <citation type="submission" date="2016-10" db="EMBL/GenBank/DDBJ databases">
        <title>Reductive evolution of mitochondrial metabolism and differential evolution of invasion-related proteins in Cryptosporidium.</title>
        <authorList>
            <person name="Liu S."/>
            <person name="Roellig D.M."/>
            <person name="Guo Y."/>
            <person name="Li N."/>
            <person name="Frace M.A."/>
            <person name="Tang K."/>
            <person name="Zhang L."/>
            <person name="Feng Y."/>
            <person name="Xiao L."/>
        </authorList>
    </citation>
    <scope>NUCLEOTIDE SEQUENCE [LARGE SCALE GENOMIC DNA]</scope>
    <source>
        <strain evidence="5">39726</strain>
    </source>
</reference>
<keyword evidence="1" id="KW-0863">Zinc-finger</keyword>
<dbReference type="VEuPathDB" id="CryptoDB:cubi_01944"/>
<keyword evidence="3" id="KW-0732">Signal</keyword>
<keyword evidence="2" id="KW-1133">Transmembrane helix</keyword>
<dbReference type="Proteomes" id="UP000186176">
    <property type="component" value="Unassembled WGS sequence"/>
</dbReference>
<keyword evidence="6" id="KW-1185">Reference proteome</keyword>
<evidence type="ECO:0000313" key="6">
    <source>
        <dbReference type="Proteomes" id="UP000186176"/>
    </source>
</evidence>
<keyword evidence="1" id="KW-0479">Metal-binding</keyword>
<keyword evidence="1" id="KW-0862">Zinc</keyword>
<dbReference type="GO" id="GO:0008270">
    <property type="term" value="F:zinc ion binding"/>
    <property type="evidence" value="ECO:0007669"/>
    <property type="project" value="UniProtKB-KW"/>
</dbReference>
<evidence type="ECO:0000256" key="2">
    <source>
        <dbReference type="SAM" id="Phobius"/>
    </source>
</evidence>
<protein>
    <recommendedName>
        <fullName evidence="4">C2H2-type domain-containing protein</fullName>
    </recommendedName>
</protein>
<accession>A0A1J4MN02</accession>